<dbReference type="RefSeq" id="XP_010775349.1">
    <property type="nucleotide sequence ID" value="XM_010777047.1"/>
</dbReference>
<keyword evidence="2" id="KW-0442">Lipid degradation</keyword>
<dbReference type="SMART" id="SM00155">
    <property type="entry name" value="PLDc"/>
    <property type="match status" value="1"/>
</dbReference>
<keyword evidence="14" id="KW-1185">Reference proteome</keyword>
<organism evidence="14 15">
    <name type="scientific">Notothenia coriiceps</name>
    <name type="common">black rockcod</name>
    <dbReference type="NCBI Taxonomy" id="8208"/>
    <lineage>
        <taxon>Eukaryota</taxon>
        <taxon>Metazoa</taxon>
        <taxon>Chordata</taxon>
        <taxon>Craniata</taxon>
        <taxon>Vertebrata</taxon>
        <taxon>Euteleostomi</taxon>
        <taxon>Actinopterygii</taxon>
        <taxon>Neopterygii</taxon>
        <taxon>Teleostei</taxon>
        <taxon>Neoteleostei</taxon>
        <taxon>Acanthomorphata</taxon>
        <taxon>Eupercaria</taxon>
        <taxon>Perciformes</taxon>
        <taxon>Notothenioidei</taxon>
        <taxon>Nototheniidae</taxon>
        <taxon>Notothenia</taxon>
    </lineage>
</organism>
<dbReference type="PROSITE" id="PS50035">
    <property type="entry name" value="PLD"/>
    <property type="match status" value="1"/>
</dbReference>
<dbReference type="GeneID" id="104950518"/>
<dbReference type="SUPFAM" id="SSF56024">
    <property type="entry name" value="Phospholipase D/nuclease"/>
    <property type="match status" value="1"/>
</dbReference>
<evidence type="ECO:0000256" key="8">
    <source>
        <dbReference type="ARBA" id="ARBA00042226"/>
    </source>
</evidence>
<gene>
    <name evidence="15" type="primary">pld6</name>
</gene>
<dbReference type="InterPro" id="IPR001736">
    <property type="entry name" value="PLipase_D/transphosphatidylase"/>
</dbReference>
<evidence type="ECO:0000256" key="2">
    <source>
        <dbReference type="ARBA" id="ARBA00022963"/>
    </source>
</evidence>
<accession>A0A6I9NC86</accession>
<dbReference type="Pfam" id="PF13091">
    <property type="entry name" value="PLDc_2"/>
    <property type="match status" value="1"/>
</dbReference>
<evidence type="ECO:0000256" key="11">
    <source>
        <dbReference type="ARBA" id="ARBA00048101"/>
    </source>
</evidence>
<dbReference type="CTD" id="201164"/>
<evidence type="ECO:0000256" key="6">
    <source>
        <dbReference type="ARBA" id="ARBA00040549"/>
    </source>
</evidence>
<dbReference type="GO" id="GO:0016891">
    <property type="term" value="F:RNA endonuclease activity producing 5'-phosphomonoesters, hydrolytic mechanism"/>
    <property type="evidence" value="ECO:0007669"/>
    <property type="project" value="TreeGrafter"/>
</dbReference>
<dbReference type="PANTHER" id="PTHR43856:SF1">
    <property type="entry name" value="MITOCHONDRIAL CARDIOLIPIN HYDROLASE"/>
    <property type="match status" value="1"/>
</dbReference>
<feature type="transmembrane region" description="Helical" evidence="12">
    <location>
        <begin position="6"/>
        <end position="28"/>
    </location>
</feature>
<evidence type="ECO:0000256" key="4">
    <source>
        <dbReference type="ARBA" id="ARBA00023254"/>
    </source>
</evidence>
<evidence type="ECO:0000256" key="12">
    <source>
        <dbReference type="SAM" id="Phobius"/>
    </source>
</evidence>
<dbReference type="GO" id="GO:0051321">
    <property type="term" value="P:meiotic cell cycle"/>
    <property type="evidence" value="ECO:0007669"/>
    <property type="project" value="UniProtKB-KW"/>
</dbReference>
<dbReference type="InterPro" id="IPR051406">
    <property type="entry name" value="PLD_domain"/>
</dbReference>
<evidence type="ECO:0000256" key="1">
    <source>
        <dbReference type="ARBA" id="ARBA00022801"/>
    </source>
</evidence>
<dbReference type="OrthoDB" id="5205528at2759"/>
<keyword evidence="4" id="KW-0469">Meiosis</keyword>
<sequence length="228" mass="25295">MSGMWTVKVVGLGVVALSLSVELLGWLLHRLRPKRARTEVLFFPSEMACLEHIFAPSLPQSCCCSLPHGVETSFTRLLRCILSASSSLDVCVFAFSNMDLCKAVLKLQCRGVPIRVLCDKDYAAIHGSQIGVLRRAGICARCDLGSVYMHHKFAVVDNRLLITGSLNWTMTAVQSNKENVIVTEDPDLVGPFLKEFQRLWLHSDPAQYFHLSDPKPADKPTIPSTDKP</sequence>
<keyword evidence="12" id="KW-0472">Membrane</keyword>
<proteinExistence type="inferred from homology"/>
<dbReference type="GO" id="GO:0005739">
    <property type="term" value="C:mitochondrion"/>
    <property type="evidence" value="ECO:0007669"/>
    <property type="project" value="TreeGrafter"/>
</dbReference>
<name>A0A6I9NC86_9TELE</name>
<evidence type="ECO:0000256" key="3">
    <source>
        <dbReference type="ARBA" id="ARBA00023098"/>
    </source>
</evidence>
<evidence type="ECO:0000256" key="9">
    <source>
        <dbReference type="ARBA" id="ARBA00043135"/>
    </source>
</evidence>
<keyword evidence="12" id="KW-1133">Transmembrane helix</keyword>
<dbReference type="KEGG" id="ncc:104950518"/>
<dbReference type="GO" id="GO:0016042">
    <property type="term" value="P:lipid catabolic process"/>
    <property type="evidence" value="ECO:0007669"/>
    <property type="project" value="UniProtKB-KW"/>
</dbReference>
<evidence type="ECO:0000256" key="10">
    <source>
        <dbReference type="ARBA" id="ARBA00043167"/>
    </source>
</evidence>
<evidence type="ECO:0000313" key="15">
    <source>
        <dbReference type="RefSeq" id="XP_010775349.1"/>
    </source>
</evidence>
<dbReference type="CDD" id="cd09171">
    <property type="entry name" value="PLDc_vPLD6_like"/>
    <property type="match status" value="1"/>
</dbReference>
<dbReference type="Proteomes" id="UP000504611">
    <property type="component" value="Unplaced"/>
</dbReference>
<feature type="domain" description="PLD phosphodiesterase" evidence="13">
    <location>
        <begin position="145"/>
        <end position="172"/>
    </location>
</feature>
<keyword evidence="12" id="KW-0812">Transmembrane</keyword>
<protein>
    <recommendedName>
        <fullName evidence="6">Mitochondrial cardiolipin hydrolase</fullName>
    </recommendedName>
    <alternativeName>
        <fullName evidence="8">Choline phosphatase 6</fullName>
    </alternativeName>
    <alternativeName>
        <fullName evidence="10">Mitochondrial phospholipase</fullName>
    </alternativeName>
    <alternativeName>
        <fullName evidence="9">Phosphatidylcholine-hydrolyzing phospholipase D6</fullName>
    </alternativeName>
    <alternativeName>
        <fullName evidence="7">Phospholipase D6</fullName>
    </alternativeName>
</protein>
<reference evidence="15" key="1">
    <citation type="submission" date="2025-08" db="UniProtKB">
        <authorList>
            <consortium name="RefSeq"/>
        </authorList>
    </citation>
    <scope>IDENTIFICATION</scope>
    <source>
        <tissue evidence="15">Muscle</tissue>
    </source>
</reference>
<evidence type="ECO:0000256" key="7">
    <source>
        <dbReference type="ARBA" id="ARBA00041680"/>
    </source>
</evidence>
<comment type="similarity">
    <text evidence="5">Belongs to the phospholipase D family. MitoPLD/Zucchini subfamily.</text>
</comment>
<keyword evidence="3" id="KW-0443">Lipid metabolism</keyword>
<keyword evidence="1 15" id="KW-0378">Hydrolase</keyword>
<evidence type="ECO:0000259" key="13">
    <source>
        <dbReference type="PROSITE" id="PS50035"/>
    </source>
</evidence>
<dbReference type="InterPro" id="IPR025202">
    <property type="entry name" value="PLD-like_dom"/>
</dbReference>
<evidence type="ECO:0000313" key="14">
    <source>
        <dbReference type="Proteomes" id="UP000504611"/>
    </source>
</evidence>
<dbReference type="PANTHER" id="PTHR43856">
    <property type="entry name" value="CARDIOLIPIN HYDROLASE"/>
    <property type="match status" value="1"/>
</dbReference>
<evidence type="ECO:0000256" key="5">
    <source>
        <dbReference type="ARBA" id="ARBA00038012"/>
    </source>
</evidence>
<comment type="catalytic activity">
    <reaction evidence="11">
        <text>a cardiolipin + H2O = a 1,2-diacyl-sn-glycero-3-phospho-(1'-sn-glycerol) + a 1,2-diacyl-sn-glycero-3-phosphate + H(+)</text>
        <dbReference type="Rhea" id="RHEA:44884"/>
        <dbReference type="ChEBI" id="CHEBI:15377"/>
        <dbReference type="ChEBI" id="CHEBI:15378"/>
        <dbReference type="ChEBI" id="CHEBI:58608"/>
        <dbReference type="ChEBI" id="CHEBI:62237"/>
        <dbReference type="ChEBI" id="CHEBI:64716"/>
    </reaction>
    <physiologicalReaction direction="left-to-right" evidence="11">
        <dbReference type="Rhea" id="RHEA:44885"/>
    </physiologicalReaction>
</comment>
<dbReference type="Gene3D" id="3.30.870.10">
    <property type="entry name" value="Endonuclease Chain A"/>
    <property type="match status" value="1"/>
</dbReference>
<dbReference type="GO" id="GO:0034587">
    <property type="term" value="P:piRNA processing"/>
    <property type="evidence" value="ECO:0007669"/>
    <property type="project" value="TreeGrafter"/>
</dbReference>
<dbReference type="AlphaFoldDB" id="A0A6I9NC86"/>